<dbReference type="AlphaFoldDB" id="A0A8H5R9D3"/>
<evidence type="ECO:0000313" key="2">
    <source>
        <dbReference type="EMBL" id="KAF5630446.1"/>
    </source>
</evidence>
<evidence type="ECO:0000313" key="3">
    <source>
        <dbReference type="Proteomes" id="UP000530670"/>
    </source>
</evidence>
<feature type="region of interest" description="Disordered" evidence="1">
    <location>
        <begin position="13"/>
        <end position="49"/>
    </location>
</feature>
<dbReference type="RefSeq" id="XP_037204724.1">
    <property type="nucleotide sequence ID" value="XM_037355000.1"/>
</dbReference>
<keyword evidence="3" id="KW-1185">Reference proteome</keyword>
<protein>
    <submittedName>
        <fullName evidence="2">Uncharacterized protein</fullName>
    </submittedName>
</protein>
<feature type="compositionally biased region" description="Low complexity" evidence="1">
    <location>
        <begin position="13"/>
        <end position="34"/>
    </location>
</feature>
<feature type="region of interest" description="Disordered" evidence="1">
    <location>
        <begin position="451"/>
        <end position="519"/>
    </location>
</feature>
<dbReference type="EMBL" id="JAAQRI010000174">
    <property type="protein sequence ID" value="KAF5630446.1"/>
    <property type="molecule type" value="Genomic_DNA"/>
</dbReference>
<proteinExistence type="predicted"/>
<dbReference type="OrthoDB" id="5050747at2759"/>
<name>A0A8H5R9D3_9HYPO</name>
<evidence type="ECO:0000256" key="1">
    <source>
        <dbReference type="SAM" id="MobiDB-lite"/>
    </source>
</evidence>
<dbReference type="GeneID" id="59307270"/>
<sequence length="600" mass="67331">MSIEKYFFKKSVVASSPAAPAPATSSPAAPSPAKAQDKENDDSGSVLDKETGLILPGDIKVAYEIRANTDVGPVRSLQDSVRATAKVLGLETQASTYRDLALGLITPSSLKNKLVAFIDAPHALPDKSLVPVDAFLGKPNRGDWDTHCVTVKESWQLFCAKVDSISGGQIELKHMAAPSGPARSKVAMLWHYPTFTSGNSVYSHVMDPDSPSLWAQQKKMGLDDGIKTLDMFPFRLDYNHDNGPEWEKRFENWPALREACLQHVKEIIKDDRLLVVVGDEIWQETKWLVKSRRWTLTYVELQVDIKMFSAKPRIYLAQDFQGRVQQVLIRIWHGQYVYHNSHEERGAIWDLMWNTACEIAGVEIKNPELLTWAATHFLRSSSQDPEVAQTRPGSYTVFMNLRRRQNTEGRLLSAEEIRQYLPALFSRFPELGDLLQQASDKGHAALSAVEQHFNQKSVQTRQDRKNKREAESPAAAPPAKRVATDVKKIEAAGASAAARKTMQDAEAHRQSPDKTLEQSRTLERIDRLKEFRDISGKKFSAELGSFVVFYHPKKYPRGLRFLPEHGADPYAGKHHPAVIIGQSTRLLNAMERHNLAGPVE</sequence>
<organism evidence="2 3">
    <name type="scientific">Fusarium tjaetaba</name>
    <dbReference type="NCBI Taxonomy" id="1567544"/>
    <lineage>
        <taxon>Eukaryota</taxon>
        <taxon>Fungi</taxon>
        <taxon>Dikarya</taxon>
        <taxon>Ascomycota</taxon>
        <taxon>Pezizomycotina</taxon>
        <taxon>Sordariomycetes</taxon>
        <taxon>Hypocreomycetidae</taxon>
        <taxon>Hypocreales</taxon>
        <taxon>Nectriaceae</taxon>
        <taxon>Fusarium</taxon>
        <taxon>Fusarium fujikuroi species complex</taxon>
    </lineage>
</organism>
<comment type="caution">
    <text evidence="2">The sequence shown here is derived from an EMBL/GenBank/DDBJ whole genome shotgun (WGS) entry which is preliminary data.</text>
</comment>
<feature type="compositionally biased region" description="Basic and acidic residues" evidence="1">
    <location>
        <begin position="501"/>
        <end position="519"/>
    </location>
</feature>
<accession>A0A8H5R9D3</accession>
<reference evidence="2 3" key="1">
    <citation type="submission" date="2020-05" db="EMBL/GenBank/DDBJ databases">
        <title>Identification and distribution of gene clusters putatively required for synthesis of sphingolipid metabolism inhibitors in phylogenetically diverse species of the filamentous fungus Fusarium.</title>
        <authorList>
            <person name="Kim H.-S."/>
            <person name="Busman M."/>
            <person name="Brown D.W."/>
            <person name="Divon H."/>
            <person name="Uhlig S."/>
            <person name="Proctor R.H."/>
        </authorList>
    </citation>
    <scope>NUCLEOTIDE SEQUENCE [LARGE SCALE GENOMIC DNA]</scope>
    <source>
        <strain evidence="2 3">NRRL 66243</strain>
    </source>
</reference>
<feature type="compositionally biased region" description="Basic and acidic residues" evidence="1">
    <location>
        <begin position="461"/>
        <end position="471"/>
    </location>
</feature>
<gene>
    <name evidence="2" type="ORF">FTJAE_8208</name>
</gene>
<dbReference type="Proteomes" id="UP000530670">
    <property type="component" value="Unassembled WGS sequence"/>
</dbReference>